<keyword evidence="1 2" id="KW-0663">Pyridoxal phosphate</keyword>
<dbReference type="InterPro" id="IPR001608">
    <property type="entry name" value="Ala_racemase_N"/>
</dbReference>
<dbReference type="RefSeq" id="WP_379751503.1">
    <property type="nucleotide sequence ID" value="NZ_JBHSMR010000001.1"/>
</dbReference>
<dbReference type="InterPro" id="IPR011078">
    <property type="entry name" value="PyrdxlP_homeostasis"/>
</dbReference>
<dbReference type="CDD" id="cd06824">
    <property type="entry name" value="PLPDE_III_Yggs_like"/>
    <property type="match status" value="1"/>
</dbReference>
<dbReference type="PANTHER" id="PTHR10146">
    <property type="entry name" value="PROLINE SYNTHETASE CO-TRANSCRIBED BACTERIAL HOMOLOG PROTEIN"/>
    <property type="match status" value="1"/>
</dbReference>
<evidence type="ECO:0000256" key="2">
    <source>
        <dbReference type="HAMAP-Rule" id="MF_02087"/>
    </source>
</evidence>
<name>A0ABW0MGR1_9BURK</name>
<feature type="domain" description="Alanine racemase N-terminal" evidence="4">
    <location>
        <begin position="7"/>
        <end position="230"/>
    </location>
</feature>
<dbReference type="Pfam" id="PF01168">
    <property type="entry name" value="Ala_racemase_N"/>
    <property type="match status" value="1"/>
</dbReference>
<keyword evidence="6" id="KW-1185">Reference proteome</keyword>
<sequence>MSTIAANLQAVEATIATAAQAANRPVSSVRLLAVSKTFPMEAVLEAMAAGQRAFGENYLQEGVEKIAAVARAQPDTPLEWHFIGPIQSNKTRPIAANFAWVHTVERLKIAQRLSEQRPPELGPLNICLQVNISGEATKSGATAAELPELAGQVASLPNLRLRGLMAIPEAQSDPALQRAAFARLRQLADDLRADGLDLDTLSMGMSGDMASAILEGATIVRVGSAIFGSRHYD</sequence>
<dbReference type="Proteomes" id="UP001596101">
    <property type="component" value="Unassembled WGS sequence"/>
</dbReference>
<evidence type="ECO:0000313" key="5">
    <source>
        <dbReference type="EMBL" id="MFC5477009.1"/>
    </source>
</evidence>
<proteinExistence type="inferred from homology"/>
<evidence type="ECO:0000256" key="1">
    <source>
        <dbReference type="ARBA" id="ARBA00022898"/>
    </source>
</evidence>
<dbReference type="NCBIfam" id="TIGR00044">
    <property type="entry name" value="YggS family pyridoxal phosphate-dependent enzyme"/>
    <property type="match status" value="1"/>
</dbReference>
<dbReference type="PROSITE" id="PS01211">
    <property type="entry name" value="UPF0001"/>
    <property type="match status" value="1"/>
</dbReference>
<dbReference type="PIRSF" id="PIRSF004848">
    <property type="entry name" value="YBL036c_PLPDEIII"/>
    <property type="match status" value="1"/>
</dbReference>
<comment type="similarity">
    <text evidence="2 3">Belongs to the pyridoxal phosphate-binding protein YggS/PROSC family.</text>
</comment>
<evidence type="ECO:0000313" key="6">
    <source>
        <dbReference type="Proteomes" id="UP001596101"/>
    </source>
</evidence>
<organism evidence="5 6">
    <name type="scientific">Massilia suwonensis</name>
    <dbReference type="NCBI Taxonomy" id="648895"/>
    <lineage>
        <taxon>Bacteria</taxon>
        <taxon>Pseudomonadati</taxon>
        <taxon>Pseudomonadota</taxon>
        <taxon>Betaproteobacteria</taxon>
        <taxon>Burkholderiales</taxon>
        <taxon>Oxalobacteraceae</taxon>
        <taxon>Telluria group</taxon>
        <taxon>Massilia</taxon>
    </lineage>
</organism>
<dbReference type="PANTHER" id="PTHR10146:SF14">
    <property type="entry name" value="PYRIDOXAL PHOSPHATE HOMEOSTASIS PROTEIN"/>
    <property type="match status" value="1"/>
</dbReference>
<accession>A0ABW0MGR1</accession>
<dbReference type="HAMAP" id="MF_02087">
    <property type="entry name" value="PLP_homeostasis"/>
    <property type="match status" value="1"/>
</dbReference>
<protein>
    <recommendedName>
        <fullName evidence="2">Pyridoxal phosphate homeostasis protein</fullName>
        <shortName evidence="2">PLP homeostasis protein</shortName>
    </recommendedName>
</protein>
<feature type="modified residue" description="N6-(pyridoxal phosphate)lysine" evidence="2">
    <location>
        <position position="36"/>
    </location>
</feature>
<gene>
    <name evidence="5" type="ORF">ACFPQ5_02315</name>
</gene>
<dbReference type="SUPFAM" id="SSF51419">
    <property type="entry name" value="PLP-binding barrel"/>
    <property type="match status" value="1"/>
</dbReference>
<evidence type="ECO:0000256" key="3">
    <source>
        <dbReference type="RuleBase" id="RU004514"/>
    </source>
</evidence>
<comment type="function">
    <text evidence="2">Pyridoxal 5'-phosphate (PLP)-binding protein, which is involved in PLP homeostasis.</text>
</comment>
<reference evidence="6" key="1">
    <citation type="journal article" date="2019" name="Int. J. Syst. Evol. Microbiol.">
        <title>The Global Catalogue of Microorganisms (GCM) 10K type strain sequencing project: providing services to taxonomists for standard genome sequencing and annotation.</title>
        <authorList>
            <consortium name="The Broad Institute Genomics Platform"/>
            <consortium name="The Broad Institute Genome Sequencing Center for Infectious Disease"/>
            <person name="Wu L."/>
            <person name="Ma J."/>
        </authorList>
    </citation>
    <scope>NUCLEOTIDE SEQUENCE [LARGE SCALE GENOMIC DNA]</scope>
    <source>
        <strain evidence="6">CCUG 43111</strain>
    </source>
</reference>
<comment type="caution">
    <text evidence="5">The sequence shown here is derived from an EMBL/GenBank/DDBJ whole genome shotgun (WGS) entry which is preliminary data.</text>
</comment>
<dbReference type="EMBL" id="JBHSMR010000001">
    <property type="protein sequence ID" value="MFC5477009.1"/>
    <property type="molecule type" value="Genomic_DNA"/>
</dbReference>
<dbReference type="Gene3D" id="3.20.20.10">
    <property type="entry name" value="Alanine racemase"/>
    <property type="match status" value="1"/>
</dbReference>
<dbReference type="InterPro" id="IPR029066">
    <property type="entry name" value="PLP-binding_barrel"/>
</dbReference>
<evidence type="ECO:0000259" key="4">
    <source>
        <dbReference type="Pfam" id="PF01168"/>
    </source>
</evidence>